<dbReference type="RefSeq" id="WP_083599748.1">
    <property type="nucleotide sequence ID" value="NZ_FQZO01000001.1"/>
</dbReference>
<evidence type="ECO:0000256" key="2">
    <source>
        <dbReference type="ARBA" id="ARBA00022692"/>
    </source>
</evidence>
<dbReference type="STRING" id="1121298.SAMN05444401_1111"/>
<keyword evidence="1 5" id="KW-1003">Cell membrane</keyword>
<gene>
    <name evidence="6" type="ORF">SAMN05444401_1111</name>
</gene>
<protein>
    <recommendedName>
        <fullName evidence="5">Flagellar protein</fullName>
    </recommendedName>
</protein>
<dbReference type="Proteomes" id="UP000184080">
    <property type="component" value="Unassembled WGS sequence"/>
</dbReference>
<sequence>MNTVSLILKIIVFLPFVITLIYLSLKFGGNKLQNMQNGSYMKIIERVQVSKENSLMLAKIGEKAYIMSSSPKGIEILEELSKEELLHIEEKKAEASAHSAEEMKKLLNKINIKGRFTK</sequence>
<evidence type="ECO:0000256" key="4">
    <source>
        <dbReference type="ARBA" id="ARBA00023136"/>
    </source>
</evidence>
<evidence type="ECO:0000313" key="7">
    <source>
        <dbReference type="Proteomes" id="UP000184080"/>
    </source>
</evidence>
<dbReference type="GO" id="GO:0044781">
    <property type="term" value="P:bacterial-type flagellum organization"/>
    <property type="evidence" value="ECO:0007669"/>
    <property type="project" value="UniProtKB-UniRule"/>
</dbReference>
<name>A0A1M6CFZ2_9CLOT</name>
<dbReference type="OrthoDB" id="1936088at2"/>
<keyword evidence="2 5" id="KW-0812">Transmembrane</keyword>
<dbReference type="AlphaFoldDB" id="A0A1M6CFZ2"/>
<dbReference type="NCBIfam" id="TIGR03500">
    <property type="entry name" value="FliO_TIGR"/>
    <property type="match status" value="1"/>
</dbReference>
<evidence type="ECO:0000313" key="6">
    <source>
        <dbReference type="EMBL" id="SHI59955.1"/>
    </source>
</evidence>
<dbReference type="InterPro" id="IPR022781">
    <property type="entry name" value="Flagellar_biosynth_FliO"/>
</dbReference>
<reference evidence="6 7" key="1">
    <citation type="submission" date="2016-11" db="EMBL/GenBank/DDBJ databases">
        <authorList>
            <person name="Jaros S."/>
            <person name="Januszkiewicz K."/>
            <person name="Wedrychowicz H."/>
        </authorList>
    </citation>
    <scope>NUCLEOTIDE SEQUENCE [LARGE SCALE GENOMIC DNA]</scope>
    <source>
        <strain evidence="6 7">DSM 21864</strain>
    </source>
</reference>
<keyword evidence="7" id="KW-1185">Reference proteome</keyword>
<feature type="transmembrane region" description="Helical" evidence="5">
    <location>
        <begin position="6"/>
        <end position="25"/>
    </location>
</feature>
<organism evidence="6 7">
    <name type="scientific">Clostridium amylolyticum</name>
    <dbReference type="NCBI Taxonomy" id="1121298"/>
    <lineage>
        <taxon>Bacteria</taxon>
        <taxon>Bacillati</taxon>
        <taxon>Bacillota</taxon>
        <taxon>Clostridia</taxon>
        <taxon>Eubacteriales</taxon>
        <taxon>Clostridiaceae</taxon>
        <taxon>Clostridium</taxon>
    </lineage>
</organism>
<dbReference type="Pfam" id="PF04347">
    <property type="entry name" value="FliO"/>
    <property type="match status" value="1"/>
</dbReference>
<comment type="similarity">
    <text evidence="5">Belongs to the FliO/MopB family.</text>
</comment>
<keyword evidence="4 5" id="KW-0472">Membrane</keyword>
<evidence type="ECO:0000256" key="1">
    <source>
        <dbReference type="ARBA" id="ARBA00022475"/>
    </source>
</evidence>
<keyword evidence="6" id="KW-0966">Cell projection</keyword>
<keyword evidence="6" id="KW-0969">Cilium</keyword>
<keyword evidence="3 5" id="KW-1133">Transmembrane helix</keyword>
<dbReference type="GO" id="GO:0005886">
    <property type="term" value="C:plasma membrane"/>
    <property type="evidence" value="ECO:0007669"/>
    <property type="project" value="UniProtKB-SubCell"/>
</dbReference>
<dbReference type="EMBL" id="FQZO01000001">
    <property type="protein sequence ID" value="SHI59955.1"/>
    <property type="molecule type" value="Genomic_DNA"/>
</dbReference>
<comment type="subcellular location">
    <subcellularLocation>
        <location evidence="5">Cell membrane</location>
    </subcellularLocation>
    <subcellularLocation>
        <location evidence="5">Bacterial flagellum basal body</location>
    </subcellularLocation>
</comment>
<proteinExistence type="inferred from homology"/>
<evidence type="ECO:0000256" key="5">
    <source>
        <dbReference type="RuleBase" id="RU362064"/>
    </source>
</evidence>
<dbReference type="GO" id="GO:0009425">
    <property type="term" value="C:bacterial-type flagellum basal body"/>
    <property type="evidence" value="ECO:0007669"/>
    <property type="project" value="UniProtKB-SubCell"/>
</dbReference>
<keyword evidence="5" id="KW-0975">Bacterial flagellum</keyword>
<evidence type="ECO:0000256" key="3">
    <source>
        <dbReference type="ARBA" id="ARBA00022989"/>
    </source>
</evidence>
<keyword evidence="6" id="KW-0282">Flagellum</keyword>
<accession>A0A1M6CFZ2</accession>